<feature type="non-terminal residue" evidence="1">
    <location>
        <position position="1"/>
    </location>
</feature>
<reference evidence="1" key="1">
    <citation type="submission" date="2021-02" db="EMBL/GenBank/DDBJ databases">
        <authorList>
            <person name="Dougan E. K."/>
            <person name="Rhodes N."/>
            <person name="Thang M."/>
            <person name="Chan C."/>
        </authorList>
    </citation>
    <scope>NUCLEOTIDE SEQUENCE</scope>
</reference>
<feature type="non-terminal residue" evidence="1">
    <location>
        <position position="191"/>
    </location>
</feature>
<dbReference type="Proteomes" id="UP000649617">
    <property type="component" value="Unassembled WGS sequence"/>
</dbReference>
<comment type="caution">
    <text evidence="1">The sequence shown here is derived from an EMBL/GenBank/DDBJ whole genome shotgun (WGS) entry which is preliminary data.</text>
</comment>
<evidence type="ECO:0000313" key="2">
    <source>
        <dbReference type="Proteomes" id="UP000649617"/>
    </source>
</evidence>
<proteinExistence type="predicted"/>
<dbReference type="OrthoDB" id="412146at2759"/>
<dbReference type="EMBL" id="CAJNIZ010047831">
    <property type="protein sequence ID" value="CAE7776729.1"/>
    <property type="molecule type" value="Genomic_DNA"/>
</dbReference>
<organism evidence="1 2">
    <name type="scientific">Symbiodinium pilosum</name>
    <name type="common">Dinoflagellate</name>
    <dbReference type="NCBI Taxonomy" id="2952"/>
    <lineage>
        <taxon>Eukaryota</taxon>
        <taxon>Sar</taxon>
        <taxon>Alveolata</taxon>
        <taxon>Dinophyceae</taxon>
        <taxon>Suessiales</taxon>
        <taxon>Symbiodiniaceae</taxon>
        <taxon>Symbiodinium</taxon>
    </lineage>
</organism>
<keyword evidence="2" id="KW-1185">Reference proteome</keyword>
<name>A0A812YI68_SYMPI</name>
<evidence type="ECO:0000313" key="1">
    <source>
        <dbReference type="EMBL" id="CAE7776729.1"/>
    </source>
</evidence>
<protein>
    <submittedName>
        <fullName evidence="1">Parn protein</fullName>
    </submittedName>
</protein>
<gene>
    <name evidence="1" type="primary">parn</name>
    <name evidence="1" type="ORF">SPIL2461_LOCUS23007</name>
</gene>
<sequence>FLMQLDSATRGGVDYDVVLKLRVSPKDDVQQLASQSLCGSRFHVRSVLNAFATQPSLDLIAPAGTIIDRKMSAKHLAPPVFSKILGNRTWAGPSASSAKGVRSLLLMNTGNVGLNDAEDLATYVAGGSFWLRREAEPLKTAVSAIPRLAPLIQKHNDEARALEHALECFVATALRLRGRSLATMPTAPKVI</sequence>
<accession>A0A812YI68</accession>
<dbReference type="AlphaFoldDB" id="A0A812YI68"/>